<evidence type="ECO:0000313" key="2">
    <source>
        <dbReference type="EMBL" id="GLB84539.1"/>
    </source>
</evidence>
<dbReference type="Proteomes" id="UP001165663">
    <property type="component" value="Unassembled WGS sequence"/>
</dbReference>
<gene>
    <name evidence="3" type="ORF">Mkiyose1413_33390</name>
    <name evidence="2" type="ORF">SRL2020028_37950</name>
</gene>
<evidence type="ECO:0000313" key="3">
    <source>
        <dbReference type="EMBL" id="GLD31456.1"/>
    </source>
</evidence>
<protein>
    <submittedName>
        <fullName evidence="3">Uncharacterized protein</fullName>
    </submittedName>
</protein>
<dbReference type="EMBL" id="BRXE01000053">
    <property type="protein sequence ID" value="GLB84539.1"/>
    <property type="molecule type" value="Genomic_DNA"/>
</dbReference>
<comment type="caution">
    <text evidence="3">The sequence shown here is derived from an EMBL/GenBank/DDBJ whole genome shotgun (WGS) entry which is preliminary data.</text>
</comment>
<keyword evidence="1" id="KW-0472">Membrane</keyword>
<feature type="transmembrane region" description="Helical" evidence="1">
    <location>
        <begin position="41"/>
        <end position="62"/>
    </location>
</feature>
<keyword evidence="1" id="KW-0812">Transmembrane</keyword>
<keyword evidence="4" id="KW-1185">Reference proteome</keyword>
<evidence type="ECO:0000313" key="4">
    <source>
        <dbReference type="Proteomes" id="UP001064782"/>
    </source>
</evidence>
<organism evidence="3 4">
    <name type="scientific">Mycobacterium kiyosense</name>
    <dbReference type="NCBI Taxonomy" id="2871094"/>
    <lineage>
        <taxon>Bacteria</taxon>
        <taxon>Bacillati</taxon>
        <taxon>Actinomycetota</taxon>
        <taxon>Actinomycetes</taxon>
        <taxon>Mycobacteriales</taxon>
        <taxon>Mycobacteriaceae</taxon>
        <taxon>Mycobacterium</taxon>
    </lineage>
</organism>
<feature type="transmembrane region" description="Helical" evidence="1">
    <location>
        <begin position="12"/>
        <end position="35"/>
    </location>
</feature>
<dbReference type="Proteomes" id="UP001064782">
    <property type="component" value="Unassembled WGS sequence"/>
</dbReference>
<reference evidence="3" key="1">
    <citation type="submission" date="2022-08" db="EMBL/GenBank/DDBJ databases">
        <title>Mycobacterium kiyosense sp. nov., scotochromogenic slow-glowing species isolated from respiratory specimens.</title>
        <authorList>
            <person name="Fukano H."/>
            <person name="Kazumi Y."/>
            <person name="Sakagami N."/>
            <person name="Ato M."/>
            <person name="Mitarai S."/>
            <person name="Hoshino Y."/>
        </authorList>
    </citation>
    <scope>NUCLEOTIDE SEQUENCE</scope>
    <source>
        <strain evidence="3">1413</strain>
        <strain evidence="2">SRL2020-028</strain>
    </source>
</reference>
<dbReference type="AlphaFoldDB" id="A0A9P3UYJ8"/>
<evidence type="ECO:0000256" key="1">
    <source>
        <dbReference type="SAM" id="Phobius"/>
    </source>
</evidence>
<proteinExistence type="predicted"/>
<keyword evidence="1" id="KW-1133">Transmembrane helix</keyword>
<accession>A0A9P3UYJ8</accession>
<sequence>MRVAVRGFQAGLVHVLVGVLGAVVMGVGVLVHHVVVVMSCVGVAVGYAAVLVFVRVGGVVAVL</sequence>
<name>A0A9P3UYJ8_9MYCO</name>
<dbReference type="EMBL" id="BRZI01000025">
    <property type="protein sequence ID" value="GLD31456.1"/>
    <property type="molecule type" value="Genomic_DNA"/>
</dbReference>